<dbReference type="PANTHER" id="PTHR30136">
    <property type="entry name" value="HELIX-TURN-HELIX TRANSCRIPTIONAL REGULATOR, ICLR FAMILY"/>
    <property type="match status" value="1"/>
</dbReference>
<name>A0AA45W7W5_9RHOB</name>
<accession>A0AA45W7W5</accession>
<dbReference type="RefSeq" id="WP_076528331.1">
    <property type="nucleotide sequence ID" value="NZ_CP067140.1"/>
</dbReference>
<dbReference type="InterPro" id="IPR036390">
    <property type="entry name" value="WH_DNA-bd_sf"/>
</dbReference>
<dbReference type="Pfam" id="PF01614">
    <property type="entry name" value="IclR_C"/>
    <property type="match status" value="1"/>
</dbReference>
<dbReference type="EMBL" id="CP067140">
    <property type="protein sequence ID" value="WCR01550.1"/>
    <property type="molecule type" value="Genomic_DNA"/>
</dbReference>
<dbReference type="SMART" id="SM00346">
    <property type="entry name" value="HTH_ICLR"/>
    <property type="match status" value="1"/>
</dbReference>
<evidence type="ECO:0000256" key="1">
    <source>
        <dbReference type="ARBA" id="ARBA00023015"/>
    </source>
</evidence>
<dbReference type="PANTHER" id="PTHR30136:SF39">
    <property type="entry name" value="TRANSCRIPTIONAL REGULATORY PROTEIN"/>
    <property type="match status" value="1"/>
</dbReference>
<dbReference type="GO" id="GO:0003677">
    <property type="term" value="F:DNA binding"/>
    <property type="evidence" value="ECO:0007669"/>
    <property type="project" value="UniProtKB-KW"/>
</dbReference>
<feature type="domain" description="HTH iclR-type" evidence="4">
    <location>
        <begin position="18"/>
        <end position="79"/>
    </location>
</feature>
<proteinExistence type="predicted"/>
<feature type="domain" description="IclR-ED" evidence="5">
    <location>
        <begin position="80"/>
        <end position="237"/>
    </location>
</feature>
<evidence type="ECO:0000259" key="5">
    <source>
        <dbReference type="PROSITE" id="PS51078"/>
    </source>
</evidence>
<dbReference type="SUPFAM" id="SSF55781">
    <property type="entry name" value="GAF domain-like"/>
    <property type="match status" value="1"/>
</dbReference>
<dbReference type="Proteomes" id="UP000186216">
    <property type="component" value="Unassembled WGS sequence"/>
</dbReference>
<dbReference type="Proteomes" id="UP001215549">
    <property type="component" value="Chromosome"/>
</dbReference>
<dbReference type="PROSITE" id="PS51078">
    <property type="entry name" value="ICLR_ED"/>
    <property type="match status" value="1"/>
</dbReference>
<organism evidence="6 8">
    <name type="scientific">Paracoccus saliphilus</name>
    <dbReference type="NCBI Taxonomy" id="405559"/>
    <lineage>
        <taxon>Bacteria</taxon>
        <taxon>Pseudomonadati</taxon>
        <taxon>Pseudomonadota</taxon>
        <taxon>Alphaproteobacteria</taxon>
        <taxon>Rhodobacterales</taxon>
        <taxon>Paracoccaceae</taxon>
        <taxon>Paracoccus</taxon>
    </lineage>
</organism>
<reference evidence="7 9" key="2">
    <citation type="submission" date="2021-01" db="EMBL/GenBank/DDBJ databases">
        <title>Biogeographic distribution of Paracoccus.</title>
        <authorList>
            <person name="Hollensteiner J."/>
            <person name="Leineberger J."/>
            <person name="Brinkhoff T."/>
            <person name="Daniel R."/>
        </authorList>
    </citation>
    <scope>NUCLEOTIDE SEQUENCE [LARGE SCALE GENOMIC DNA]</scope>
    <source>
        <strain evidence="7 9">DSM 18447</strain>
    </source>
</reference>
<sequence length="242" mass="26553">MTKEASDEESAGGKKQGVEAVERALTILEAFADGTPSLTLTELSNRTGYYMSTLLRLSASLERFGYLNRNSHSQFQLGPTLLRLGLIYQGHFDLSVYIRPSLRKLAERTQESAAFYVKDGNRRICLFRHHAPGMLRHHVEEGAILPLDRGAGGRILAAFSGKDDDLHDGVRADGYYISKGERDPNVSSVSVPVFGENHSFIGALAVAGPSSRMEGDYESILLAVRETAEDLERKIGGRRPSA</sequence>
<reference evidence="6 8" key="1">
    <citation type="submission" date="2017-01" db="EMBL/GenBank/DDBJ databases">
        <authorList>
            <person name="Varghese N."/>
            <person name="Submissions S."/>
        </authorList>
    </citation>
    <scope>NUCLEOTIDE SEQUENCE [LARGE SCALE GENOMIC DNA]</scope>
    <source>
        <strain evidence="6 8">DSM 18447</strain>
    </source>
</reference>
<dbReference type="AlphaFoldDB" id="A0AA45W7W5"/>
<dbReference type="InterPro" id="IPR014757">
    <property type="entry name" value="Tscrpt_reg_IclR_C"/>
</dbReference>
<dbReference type="InterPro" id="IPR036388">
    <property type="entry name" value="WH-like_DNA-bd_sf"/>
</dbReference>
<evidence type="ECO:0000256" key="2">
    <source>
        <dbReference type="ARBA" id="ARBA00023125"/>
    </source>
</evidence>
<dbReference type="GO" id="GO:0003700">
    <property type="term" value="F:DNA-binding transcription factor activity"/>
    <property type="evidence" value="ECO:0007669"/>
    <property type="project" value="TreeGrafter"/>
</dbReference>
<dbReference type="Gene3D" id="1.10.10.10">
    <property type="entry name" value="Winged helix-like DNA-binding domain superfamily/Winged helix DNA-binding domain"/>
    <property type="match status" value="1"/>
</dbReference>
<evidence type="ECO:0000313" key="7">
    <source>
        <dbReference type="EMBL" id="WCR01550.1"/>
    </source>
</evidence>
<dbReference type="EMBL" id="FTOU01000021">
    <property type="protein sequence ID" value="SIT12497.1"/>
    <property type="molecule type" value="Genomic_DNA"/>
</dbReference>
<evidence type="ECO:0000256" key="3">
    <source>
        <dbReference type="ARBA" id="ARBA00023163"/>
    </source>
</evidence>
<gene>
    <name evidence="7" type="ORF">JHX88_11410</name>
    <name evidence="6" type="ORF">SAMN05421772_12144</name>
</gene>
<keyword evidence="9" id="KW-1185">Reference proteome</keyword>
<dbReference type="InterPro" id="IPR005471">
    <property type="entry name" value="Tscrpt_reg_IclR_N"/>
</dbReference>
<dbReference type="GO" id="GO:0045892">
    <property type="term" value="P:negative regulation of DNA-templated transcription"/>
    <property type="evidence" value="ECO:0007669"/>
    <property type="project" value="TreeGrafter"/>
</dbReference>
<evidence type="ECO:0000259" key="4">
    <source>
        <dbReference type="PROSITE" id="PS51077"/>
    </source>
</evidence>
<keyword evidence="1" id="KW-0805">Transcription regulation</keyword>
<protein>
    <submittedName>
        <fullName evidence="7">IclR family transcriptional regulator</fullName>
    </submittedName>
    <submittedName>
        <fullName evidence="6">Transcriptional regulator, IclR family</fullName>
    </submittedName>
</protein>
<evidence type="ECO:0000313" key="9">
    <source>
        <dbReference type="Proteomes" id="UP001215549"/>
    </source>
</evidence>
<dbReference type="InterPro" id="IPR050707">
    <property type="entry name" value="HTH_MetabolicPath_Reg"/>
</dbReference>
<dbReference type="Gene3D" id="3.30.450.40">
    <property type="match status" value="2"/>
</dbReference>
<evidence type="ECO:0000313" key="6">
    <source>
        <dbReference type="EMBL" id="SIT12497.1"/>
    </source>
</evidence>
<evidence type="ECO:0000313" key="8">
    <source>
        <dbReference type="Proteomes" id="UP000186216"/>
    </source>
</evidence>
<dbReference type="InterPro" id="IPR029016">
    <property type="entry name" value="GAF-like_dom_sf"/>
</dbReference>
<dbReference type="Pfam" id="PF09339">
    <property type="entry name" value="HTH_IclR"/>
    <property type="match status" value="1"/>
</dbReference>
<dbReference type="PROSITE" id="PS51077">
    <property type="entry name" value="HTH_ICLR"/>
    <property type="match status" value="1"/>
</dbReference>
<dbReference type="SUPFAM" id="SSF46785">
    <property type="entry name" value="Winged helix' DNA-binding domain"/>
    <property type="match status" value="1"/>
</dbReference>
<keyword evidence="2" id="KW-0238">DNA-binding</keyword>
<keyword evidence="3" id="KW-0804">Transcription</keyword>